<dbReference type="InterPro" id="IPR011004">
    <property type="entry name" value="Trimer_LpxA-like_sf"/>
</dbReference>
<dbReference type="InterPro" id="IPR001451">
    <property type="entry name" value="Hexapep"/>
</dbReference>
<dbReference type="SUPFAM" id="SSF51161">
    <property type="entry name" value="Trimeric LpxA-like enzymes"/>
    <property type="match status" value="1"/>
</dbReference>
<keyword evidence="5" id="KW-1185">Reference proteome</keyword>
<dbReference type="Pfam" id="PF00132">
    <property type="entry name" value="Hexapep"/>
    <property type="match status" value="1"/>
</dbReference>
<name>J0S685_9EURY</name>
<reference evidence="4 5" key="1">
    <citation type="submission" date="2011-08" db="EMBL/GenBank/DDBJ databases">
        <title>The complete genome of Methanofollis liminatans DSM 4140.</title>
        <authorList>
            <consortium name="US DOE Joint Genome Institute (JGI-PGF)"/>
            <person name="Lucas S."/>
            <person name="Han J."/>
            <person name="Lapidus A."/>
            <person name="Bruce D."/>
            <person name="Goodwin L."/>
            <person name="Pitluck S."/>
            <person name="Peters L."/>
            <person name="Kyrpides N."/>
            <person name="Mavromatis K."/>
            <person name="Ivanova N."/>
            <person name="Mikhailova N."/>
            <person name="Lu M."/>
            <person name="Detter J.C."/>
            <person name="Tapia R."/>
            <person name="Han C."/>
            <person name="Land M."/>
            <person name="Hauser L."/>
            <person name="Markowitz V."/>
            <person name="Cheng J.-F."/>
            <person name="Hugenholtz P."/>
            <person name="Woyke T."/>
            <person name="Wu D."/>
            <person name="Spring S."/>
            <person name="Schuler E."/>
            <person name="Brambilla E."/>
            <person name="Klenk H.-P."/>
            <person name="Eisen J.A."/>
        </authorList>
    </citation>
    <scope>NUCLEOTIDE SEQUENCE [LARGE SCALE GENOMIC DNA]</scope>
    <source>
        <strain evidence="4 5">DSM 4140</strain>
    </source>
</reference>
<dbReference type="InterPro" id="IPR053376">
    <property type="entry name" value="Serine_acetyltransferase"/>
</dbReference>
<dbReference type="EMBL" id="CM001555">
    <property type="protein sequence ID" value="EJG06034.1"/>
    <property type="molecule type" value="Genomic_DNA"/>
</dbReference>
<protein>
    <submittedName>
        <fullName evidence="4">Transferase hexapeptide repeat containing protein</fullName>
    </submittedName>
</protein>
<dbReference type="HOGENOM" id="CLU_1096719_0_0_2"/>
<dbReference type="CDD" id="cd03354">
    <property type="entry name" value="LbH_SAT"/>
    <property type="match status" value="1"/>
</dbReference>
<dbReference type="GO" id="GO:0016746">
    <property type="term" value="F:acyltransferase activity"/>
    <property type="evidence" value="ECO:0007669"/>
    <property type="project" value="UniProtKB-KW"/>
</dbReference>
<gene>
    <name evidence="4" type="ORF">Metli_0056</name>
</gene>
<evidence type="ECO:0000256" key="1">
    <source>
        <dbReference type="ARBA" id="ARBA00007274"/>
    </source>
</evidence>
<keyword evidence="3" id="KW-0012">Acyltransferase</keyword>
<dbReference type="Gene3D" id="2.160.10.10">
    <property type="entry name" value="Hexapeptide repeat proteins"/>
    <property type="match status" value="1"/>
</dbReference>
<evidence type="ECO:0000256" key="3">
    <source>
        <dbReference type="ARBA" id="ARBA00023315"/>
    </source>
</evidence>
<dbReference type="NCBIfam" id="NF041874">
    <property type="entry name" value="EPS_EpsC"/>
    <property type="match status" value="1"/>
</dbReference>
<dbReference type="STRING" id="28892.Metli_0056"/>
<dbReference type="PROSITE" id="PS00101">
    <property type="entry name" value="HEXAPEP_TRANSFERASES"/>
    <property type="match status" value="1"/>
</dbReference>
<organism evidence="4 5">
    <name type="scientific">Methanofollis liminatans DSM 4140</name>
    <dbReference type="NCBI Taxonomy" id="28892"/>
    <lineage>
        <taxon>Archaea</taxon>
        <taxon>Methanobacteriati</taxon>
        <taxon>Methanobacteriota</taxon>
        <taxon>Stenosarchaea group</taxon>
        <taxon>Methanomicrobia</taxon>
        <taxon>Methanomicrobiales</taxon>
        <taxon>Methanomicrobiaceae</taxon>
        <taxon>Methanofollis</taxon>
    </lineage>
</organism>
<dbReference type="InterPro" id="IPR045304">
    <property type="entry name" value="LbH_SAT"/>
</dbReference>
<evidence type="ECO:0000313" key="5">
    <source>
        <dbReference type="Proteomes" id="UP000005095"/>
    </source>
</evidence>
<evidence type="ECO:0000313" key="4">
    <source>
        <dbReference type="EMBL" id="EJG06034.1"/>
    </source>
</evidence>
<proteinExistence type="inferred from homology"/>
<sequence>MALIRGSAPQVEEECPGYPDGSQGFAVQWVHEGGTPAVEACPVSDYMQDLLPYLRRPETAVSYGRIRSGYIVLRYALMHRGYRAVFFYRLARKTREKNLGFFLPLLNILNRILNAIAISTGSEIGAGLFIPHAQCIVIGYSSKIGRNVTVYQGVTLGQVPGKRKNGRTFPTIGDNVMLGAGAKILGPVTIGNNAMIGANAVVLSDIPENAVAAGVPARVVGRVHDNYPTLLKKERQHAFEHSGDKIGRESNEF</sequence>
<evidence type="ECO:0000256" key="2">
    <source>
        <dbReference type="ARBA" id="ARBA00022679"/>
    </source>
</evidence>
<dbReference type="AlphaFoldDB" id="J0S685"/>
<dbReference type="PATRIC" id="fig|28892.9.peg.62"/>
<dbReference type="Proteomes" id="UP000005095">
    <property type="component" value="Chromosome"/>
</dbReference>
<dbReference type="PANTHER" id="PTHR42811">
    <property type="entry name" value="SERINE ACETYLTRANSFERASE"/>
    <property type="match status" value="1"/>
</dbReference>
<comment type="similarity">
    <text evidence="1">Belongs to the transferase hexapeptide repeat family.</text>
</comment>
<keyword evidence="2 4" id="KW-0808">Transferase</keyword>
<accession>J0S685</accession>
<dbReference type="InterPro" id="IPR018357">
    <property type="entry name" value="Hexapep_transf_CS"/>
</dbReference>